<protein>
    <submittedName>
        <fullName evidence="1">Uncharacterized protein</fullName>
    </submittedName>
</protein>
<dbReference type="AlphaFoldDB" id="A0A4Y2TZN2"/>
<comment type="caution">
    <text evidence="1">The sequence shown here is derived from an EMBL/GenBank/DDBJ whole genome shotgun (WGS) entry which is preliminary data.</text>
</comment>
<name>A0A4Y2TZN2_ARAVE</name>
<gene>
    <name evidence="1" type="ORF">AVEN_103896_1</name>
</gene>
<accession>A0A4Y2TZN2</accession>
<organism evidence="1 2">
    <name type="scientific">Araneus ventricosus</name>
    <name type="common">Orbweaver spider</name>
    <name type="synonym">Epeira ventricosa</name>
    <dbReference type="NCBI Taxonomy" id="182803"/>
    <lineage>
        <taxon>Eukaryota</taxon>
        <taxon>Metazoa</taxon>
        <taxon>Ecdysozoa</taxon>
        <taxon>Arthropoda</taxon>
        <taxon>Chelicerata</taxon>
        <taxon>Arachnida</taxon>
        <taxon>Araneae</taxon>
        <taxon>Araneomorphae</taxon>
        <taxon>Entelegynae</taxon>
        <taxon>Araneoidea</taxon>
        <taxon>Araneidae</taxon>
        <taxon>Araneus</taxon>
    </lineage>
</organism>
<evidence type="ECO:0000313" key="1">
    <source>
        <dbReference type="EMBL" id="GBO04797.1"/>
    </source>
</evidence>
<keyword evidence="2" id="KW-1185">Reference proteome</keyword>
<evidence type="ECO:0000313" key="2">
    <source>
        <dbReference type="Proteomes" id="UP000499080"/>
    </source>
</evidence>
<dbReference type="EMBL" id="BGPR01031610">
    <property type="protein sequence ID" value="GBO04797.1"/>
    <property type="molecule type" value="Genomic_DNA"/>
</dbReference>
<sequence>MTAVVIAPSTEAGVIVGNHLATARPLPKEVRTITGRGTKGPTIAIPPGEVSSCLLIRQQLIRVFAVPPRGRKLGTKRYNKPA</sequence>
<proteinExistence type="predicted"/>
<reference evidence="1 2" key="1">
    <citation type="journal article" date="2019" name="Sci. Rep.">
        <title>Orb-weaving spider Araneus ventricosus genome elucidates the spidroin gene catalogue.</title>
        <authorList>
            <person name="Kono N."/>
            <person name="Nakamura H."/>
            <person name="Ohtoshi R."/>
            <person name="Moran D.A.P."/>
            <person name="Shinohara A."/>
            <person name="Yoshida Y."/>
            <person name="Fujiwara M."/>
            <person name="Mori M."/>
            <person name="Tomita M."/>
            <person name="Arakawa K."/>
        </authorList>
    </citation>
    <scope>NUCLEOTIDE SEQUENCE [LARGE SCALE GENOMIC DNA]</scope>
</reference>
<dbReference type="Proteomes" id="UP000499080">
    <property type="component" value="Unassembled WGS sequence"/>
</dbReference>